<proteinExistence type="inferred from homology"/>
<dbReference type="Pfam" id="PF14226">
    <property type="entry name" value="DIOX_N"/>
    <property type="match status" value="1"/>
</dbReference>
<dbReference type="InterPro" id="IPR044861">
    <property type="entry name" value="IPNS-like_FE2OG_OXY"/>
</dbReference>
<evidence type="ECO:0000313" key="14">
    <source>
        <dbReference type="Proteomes" id="UP000635278"/>
    </source>
</evidence>
<reference evidence="13 14" key="1">
    <citation type="journal article" date="2020" name="Int. J. Syst. Evol. Microbiol.">
        <title>Novel acetic acid bacteria from cider fermentations: Acetobacter conturbans sp. nov. and Acetobacter fallax sp. nov.</title>
        <authorList>
            <person name="Sombolestani A.S."/>
            <person name="Cleenwerck I."/>
            <person name="Cnockaert M."/>
            <person name="Borremans W."/>
            <person name="Wieme A.D."/>
            <person name="De Vuyst L."/>
            <person name="Vandamme P."/>
        </authorList>
    </citation>
    <scope>NUCLEOTIDE SEQUENCE [LARGE SCALE GENOMIC DNA]</scope>
    <source>
        <strain evidence="13 14">LMG 30640</strain>
    </source>
</reference>
<dbReference type="EC" id="1.13.12.19" evidence="4"/>
<name>A0ABX0JKG9_9PROT</name>
<evidence type="ECO:0000256" key="5">
    <source>
        <dbReference type="ARBA" id="ARBA00019045"/>
    </source>
</evidence>
<evidence type="ECO:0000256" key="10">
    <source>
        <dbReference type="ARBA" id="ARBA00049359"/>
    </source>
</evidence>
<comment type="pathway">
    <text evidence="2">Alkene biosynthesis; ethylene biosynthesis via 2-oxoglutarate.</text>
</comment>
<sequence length="326" mass="36962">MIPSVRAASADEVPVLDLSAPDGEQALATRLREACLSLGFFYVAGHGVPRTLTENIFAASRRYFALPEEDKRQDLIDERFRRGYMPIGVSHKAPWRPDLKESYEVSLDLPPDDPDVIAGRFLHGPNRWPARHPWLQAAVDPYLAAMLELGERLMRLFALSLDLEPEFFVSLAKKPTMHLRLFHYPPQPPQSPDDQFGIPPHSDLGMLTILNQDPIGGLEVRRRDGEWIAAPWIEDTFVVNVGDLFSVWTNDLYVSTPHRVVNRTGRERYSIPTFFSPDFDTSVSCLPTCLREGETPRYAPMRSGAYLEERLRAGHRFDEARRAPAA</sequence>
<evidence type="ECO:0000256" key="3">
    <source>
        <dbReference type="ARBA" id="ARBA00012293"/>
    </source>
</evidence>
<evidence type="ECO:0000256" key="7">
    <source>
        <dbReference type="ARBA" id="ARBA00031011"/>
    </source>
</evidence>
<keyword evidence="11" id="KW-0560">Oxidoreductase</keyword>
<evidence type="ECO:0000256" key="11">
    <source>
        <dbReference type="RuleBase" id="RU003682"/>
    </source>
</evidence>
<comment type="catalytic activity">
    <reaction evidence="10">
        <text>L-arginine + 2-oxoglutarate + O2 = guanidine + L-glutamate 5-semialdehyde + succinate + CO2</text>
        <dbReference type="Rhea" id="RHEA:31535"/>
        <dbReference type="ChEBI" id="CHEBI:15379"/>
        <dbReference type="ChEBI" id="CHEBI:16526"/>
        <dbReference type="ChEBI" id="CHEBI:16810"/>
        <dbReference type="ChEBI" id="CHEBI:30031"/>
        <dbReference type="ChEBI" id="CHEBI:30087"/>
        <dbReference type="ChEBI" id="CHEBI:32682"/>
        <dbReference type="ChEBI" id="CHEBI:58066"/>
        <dbReference type="EC" id="1.14.20.7"/>
    </reaction>
</comment>
<accession>A0ABX0JKG9</accession>
<evidence type="ECO:0000256" key="6">
    <source>
        <dbReference type="ARBA" id="ARBA00022666"/>
    </source>
</evidence>
<protein>
    <recommendedName>
        <fullName evidence="5">2-oxoglutarate-dependent ethylene/succinate-forming enzyme</fullName>
        <ecNumber evidence="4">1.13.12.19</ecNumber>
        <ecNumber evidence="3">1.14.20.7</ecNumber>
    </recommendedName>
    <alternativeName>
        <fullName evidence="7">2-oxoglutarate dioxygenase (ethylene-forming)</fullName>
    </alternativeName>
    <alternativeName>
        <fullName evidence="8">2-oxoglutarate/L-arginine monooxygenase/decarboxylase (succinate-forming)</fullName>
    </alternativeName>
</protein>
<dbReference type="RefSeq" id="WP_173581707.1">
    <property type="nucleotide sequence ID" value="NZ_WOTB01000001.1"/>
</dbReference>
<evidence type="ECO:0000256" key="4">
    <source>
        <dbReference type="ARBA" id="ARBA00012531"/>
    </source>
</evidence>
<dbReference type="PROSITE" id="PS51471">
    <property type="entry name" value="FE2OG_OXY"/>
    <property type="match status" value="1"/>
</dbReference>
<comment type="caution">
    <text evidence="13">The sequence shown here is derived from an EMBL/GenBank/DDBJ whole genome shotgun (WGS) entry which is preliminary data.</text>
</comment>
<dbReference type="Pfam" id="PF03171">
    <property type="entry name" value="2OG-FeII_Oxy"/>
    <property type="match status" value="1"/>
</dbReference>
<dbReference type="InterPro" id="IPR005123">
    <property type="entry name" value="Oxoglu/Fe-dep_dioxygenase_dom"/>
</dbReference>
<comment type="catalytic activity">
    <reaction evidence="9">
        <text>2-oxoglutarate + O2 + 2 H(+) = ethene + 3 CO2 + H2O</text>
        <dbReference type="Rhea" id="RHEA:31523"/>
        <dbReference type="ChEBI" id="CHEBI:15377"/>
        <dbReference type="ChEBI" id="CHEBI:15378"/>
        <dbReference type="ChEBI" id="CHEBI:15379"/>
        <dbReference type="ChEBI" id="CHEBI:16526"/>
        <dbReference type="ChEBI" id="CHEBI:16810"/>
        <dbReference type="ChEBI" id="CHEBI:18153"/>
        <dbReference type="EC" id="1.13.12.19"/>
    </reaction>
</comment>
<dbReference type="PRINTS" id="PR00682">
    <property type="entry name" value="IPNSYNTHASE"/>
</dbReference>
<dbReference type="Gene3D" id="2.60.120.330">
    <property type="entry name" value="B-lactam Antibiotic, Isopenicillin N Synthase, Chain"/>
    <property type="match status" value="1"/>
</dbReference>
<dbReference type="Proteomes" id="UP000635278">
    <property type="component" value="Unassembled WGS sequence"/>
</dbReference>
<evidence type="ECO:0000259" key="12">
    <source>
        <dbReference type="PROSITE" id="PS51471"/>
    </source>
</evidence>
<dbReference type="InterPro" id="IPR026992">
    <property type="entry name" value="DIOX_N"/>
</dbReference>
<comment type="similarity">
    <text evidence="11">Belongs to the iron/ascorbate-dependent oxidoreductase family.</text>
</comment>
<comment type="cofactor">
    <cofactor evidence="1">
        <name>Fe(2+)</name>
        <dbReference type="ChEBI" id="CHEBI:29033"/>
    </cofactor>
</comment>
<gene>
    <name evidence="13" type="ORF">GOB93_01300</name>
</gene>
<dbReference type="EC" id="1.14.20.7" evidence="3"/>
<evidence type="ECO:0000256" key="8">
    <source>
        <dbReference type="ARBA" id="ARBA00031282"/>
    </source>
</evidence>
<dbReference type="PANTHER" id="PTHR47990">
    <property type="entry name" value="2-OXOGLUTARATE (2OG) AND FE(II)-DEPENDENT OXYGENASE SUPERFAMILY PROTEIN-RELATED"/>
    <property type="match status" value="1"/>
</dbReference>
<dbReference type="EMBL" id="WOTB01000001">
    <property type="protein sequence ID" value="NHN83278.1"/>
    <property type="molecule type" value="Genomic_DNA"/>
</dbReference>
<keyword evidence="11" id="KW-0479">Metal-binding</keyword>
<keyword evidence="11" id="KW-0408">Iron</keyword>
<dbReference type="SUPFAM" id="SSF51197">
    <property type="entry name" value="Clavaminate synthase-like"/>
    <property type="match status" value="1"/>
</dbReference>
<evidence type="ECO:0000256" key="1">
    <source>
        <dbReference type="ARBA" id="ARBA00001954"/>
    </source>
</evidence>
<evidence type="ECO:0000256" key="2">
    <source>
        <dbReference type="ARBA" id="ARBA00004767"/>
    </source>
</evidence>
<dbReference type="InterPro" id="IPR050231">
    <property type="entry name" value="Iron_ascorbate_oxido_reductase"/>
</dbReference>
<evidence type="ECO:0000313" key="13">
    <source>
        <dbReference type="EMBL" id="NHN83278.1"/>
    </source>
</evidence>
<keyword evidence="14" id="KW-1185">Reference proteome</keyword>
<keyword evidence="6" id="KW-0266">Ethylene biosynthesis</keyword>
<organism evidence="13 14">
    <name type="scientific">Acetobacter musti</name>
    <dbReference type="NCBI Taxonomy" id="864732"/>
    <lineage>
        <taxon>Bacteria</taxon>
        <taxon>Pseudomonadati</taxon>
        <taxon>Pseudomonadota</taxon>
        <taxon>Alphaproteobacteria</taxon>
        <taxon>Acetobacterales</taxon>
        <taxon>Acetobacteraceae</taxon>
        <taxon>Acetobacter</taxon>
    </lineage>
</organism>
<dbReference type="InterPro" id="IPR027443">
    <property type="entry name" value="IPNS-like_sf"/>
</dbReference>
<feature type="domain" description="Fe2OG dioxygenase" evidence="12">
    <location>
        <begin position="175"/>
        <end position="277"/>
    </location>
</feature>
<evidence type="ECO:0000256" key="9">
    <source>
        <dbReference type="ARBA" id="ARBA00047725"/>
    </source>
</evidence>